<organism evidence="1">
    <name type="scientific">Amphimedon queenslandica</name>
    <name type="common">Sponge</name>
    <dbReference type="NCBI Taxonomy" id="400682"/>
    <lineage>
        <taxon>Eukaryota</taxon>
        <taxon>Metazoa</taxon>
        <taxon>Porifera</taxon>
        <taxon>Demospongiae</taxon>
        <taxon>Heteroscleromorpha</taxon>
        <taxon>Haplosclerida</taxon>
        <taxon>Niphatidae</taxon>
        <taxon>Amphimedon</taxon>
    </lineage>
</organism>
<dbReference type="OMA" id="MHIEARQ"/>
<proteinExistence type="predicted"/>
<name>A0A1X7TYS0_AMPQE</name>
<dbReference type="AlphaFoldDB" id="A0A1X7TYS0"/>
<reference evidence="1" key="1">
    <citation type="submission" date="2017-05" db="UniProtKB">
        <authorList>
            <consortium name="EnsemblMetazoa"/>
        </authorList>
    </citation>
    <scope>IDENTIFICATION</scope>
</reference>
<evidence type="ECO:0000313" key="1">
    <source>
        <dbReference type="EnsemblMetazoa" id="Aqu2.1.20416_001"/>
    </source>
</evidence>
<dbReference type="PANTHER" id="PTHR46880:SF5">
    <property type="entry name" value="DUF4371 DOMAIN-CONTAINING PROTEIN"/>
    <property type="match status" value="1"/>
</dbReference>
<accession>A0A1X7TYS0</accession>
<dbReference type="EnsemblMetazoa" id="Aqu2.1.20416_001">
    <property type="protein sequence ID" value="Aqu2.1.20416_001"/>
    <property type="gene ID" value="Aqu2.1.20416"/>
</dbReference>
<dbReference type="InParanoid" id="A0A1X7TYS0"/>
<sequence length="108" mass="11660">MCIASAVSSMHIEARQKLCQCEKALRGIGTDGASTMIGCHNSVVAQLKQINNSATEVHCAAHRLNLASSQAAGAVPYVKKFQSIICQLYDFCDNSAVPMATLKLYSYY</sequence>
<protein>
    <recommendedName>
        <fullName evidence="2">DUF4371 domain-containing protein</fullName>
    </recommendedName>
</protein>
<dbReference type="PANTHER" id="PTHR46880">
    <property type="entry name" value="RAS-ASSOCIATING DOMAIN-CONTAINING PROTEIN"/>
    <property type="match status" value="1"/>
</dbReference>
<evidence type="ECO:0008006" key="2">
    <source>
        <dbReference type="Google" id="ProtNLM"/>
    </source>
</evidence>